<comment type="cofactor">
    <cofactor evidence="10">
        <name>pyruvate</name>
        <dbReference type="ChEBI" id="CHEBI:15361"/>
    </cofactor>
    <text evidence="10">Binds 1 pyruvoyl group covalently per subunit.</text>
</comment>
<comment type="PTM">
    <text evidence="10">Is synthesized initially as an inactive proenzyme. Formation of the active enzyme involves a self-maturation process in which the active site pyruvoyl group is generated from an internal serine residue via an autocatalytic post-translational modification. Two non-identical subunits are generated from the proenzyme in this reaction, and the pyruvate is formed at the N-terminus of the alpha chain, which is derived from the carboxyl end of the proenzyme. The post-translation cleavage follows an unusual pathway, termed non-hydrolytic serinolysis, in which the side chain hydroxyl group of the serine supplies its oxygen atom to form the C-terminus of the beta chain, while the remainder of the serine residue undergoes an oxidative deamination to produce ammonia and the pyruvoyl group blocking the N-terminus of the alpha chain.</text>
</comment>
<evidence type="ECO:0000313" key="11">
    <source>
        <dbReference type="EMBL" id="XBM01504.1"/>
    </source>
</evidence>
<comment type="function">
    <text evidence="10">Catalyzes the decarboxylation of S-adenosylmethionine to S-adenosylmethioninamine (dcAdoMet), the propylamine donor required for the synthesis of the polyamines spermine and spermidine from the diamine putrescine.</text>
</comment>
<feature type="active site" description="Proton donor; for catalytic activity" evidence="10">
    <location>
        <position position="110"/>
    </location>
</feature>
<dbReference type="EC" id="4.1.1.50" evidence="10"/>
<dbReference type="AlphaFoldDB" id="A0AAU7FC30"/>
<keyword evidence="6 10" id="KW-0865">Zymogen</keyword>
<sequence length="142" mass="15037">MKLESALSLAADPNTHLHSHPHPASPCLPLGRHLIADFQGCLAAVLSDPTLIEQAMLKAALAGQATVLQQHFHHFGVGQGVTGMLLLMESHISIHTWPEHGYAAIDLFMCGAANADAALSVLAQALQPQQQTQQVLVRGVSS</sequence>
<evidence type="ECO:0000256" key="7">
    <source>
        <dbReference type="ARBA" id="ARBA00023239"/>
    </source>
</evidence>
<dbReference type="InterPro" id="IPR042284">
    <property type="entry name" value="AdoMetDC_N"/>
</dbReference>
<keyword evidence="7 10" id="KW-0456">Lyase</keyword>
<dbReference type="PANTHER" id="PTHR33866:SF2">
    <property type="entry name" value="S-ADENOSYLMETHIONINE DECARBOXYLASE PROENZYME"/>
    <property type="match status" value="1"/>
</dbReference>
<dbReference type="EMBL" id="CP157355">
    <property type="protein sequence ID" value="XBM01504.1"/>
    <property type="molecule type" value="Genomic_DNA"/>
</dbReference>
<evidence type="ECO:0000256" key="6">
    <source>
        <dbReference type="ARBA" id="ARBA00023145"/>
    </source>
</evidence>
<dbReference type="KEGG" id="cmav:ABHF33_04255"/>
<feature type="active site" description="Proton acceptor; for processing activity" evidence="10">
    <location>
        <position position="95"/>
    </location>
</feature>
<dbReference type="InterPro" id="IPR042286">
    <property type="entry name" value="AdoMetDC_C"/>
</dbReference>
<comment type="subunit">
    <text evidence="10">Heterotetramer of two alpha and two beta chains arranged as a dimer of alpha/beta heterodimers.</text>
</comment>
<feature type="site" description="Cleavage (non-hydrolytic); by autolysis" evidence="10">
    <location>
        <begin position="89"/>
        <end position="90"/>
    </location>
</feature>
<keyword evidence="2 10" id="KW-0210">Decarboxylase</keyword>
<name>A0AAU7FC30_9NEIS</name>
<evidence type="ECO:0000256" key="4">
    <source>
        <dbReference type="ARBA" id="ARBA00023066"/>
    </source>
</evidence>
<keyword evidence="8 10" id="KW-0704">Schiff base</keyword>
<feature type="chain" id="PRO_5043071934" description="S-adenosylmethionine decarboxylase alpha chain" evidence="10">
    <location>
        <begin position="90"/>
        <end position="142"/>
    </location>
</feature>
<keyword evidence="1 10" id="KW-0949">S-adenosyl-L-methionine</keyword>
<comment type="pathway">
    <text evidence="10">Amine and polyamine biosynthesis; S-adenosylmethioninamine biosynthesis; S-adenosylmethioninamine from S-adenosyl-L-methionine: step 1/1.</text>
</comment>
<accession>A0AAU7FC30</accession>
<evidence type="ECO:0000256" key="3">
    <source>
        <dbReference type="ARBA" id="ARBA00022813"/>
    </source>
</evidence>
<comment type="similarity">
    <text evidence="10">Belongs to the prokaryotic AdoMetDC family. Type 1 subfamily.</text>
</comment>
<evidence type="ECO:0000256" key="2">
    <source>
        <dbReference type="ARBA" id="ARBA00022793"/>
    </source>
</evidence>
<feature type="modified residue" description="Pyruvic acid (Ser); by autocatalysis" evidence="10">
    <location>
        <position position="90"/>
    </location>
</feature>
<protein>
    <recommendedName>
        <fullName evidence="10">S-adenosylmethionine decarboxylase proenzyme</fullName>
        <shortName evidence="10">AdoMetDC</shortName>
        <shortName evidence="10">SAMDC</shortName>
        <ecNumber evidence="10">4.1.1.50</ecNumber>
    </recommendedName>
    <component>
        <recommendedName>
            <fullName evidence="10">S-adenosylmethionine decarboxylase beta chain</fullName>
        </recommendedName>
    </component>
    <component>
        <recommendedName>
            <fullName evidence="10">S-adenosylmethionine decarboxylase alpha chain</fullName>
        </recommendedName>
    </component>
</protein>
<dbReference type="NCBIfam" id="TIGR03330">
    <property type="entry name" value="SAM_DCase_Bsu"/>
    <property type="match status" value="1"/>
</dbReference>
<feature type="chain" id="PRO_5043071935" description="S-adenosylmethionine decarboxylase beta chain" evidence="10">
    <location>
        <begin position="1"/>
        <end position="89"/>
    </location>
</feature>
<evidence type="ECO:0000256" key="10">
    <source>
        <dbReference type="HAMAP-Rule" id="MF_00464"/>
    </source>
</evidence>
<dbReference type="Gene3D" id="3.30.160.750">
    <property type="match status" value="1"/>
</dbReference>
<keyword evidence="4 10" id="KW-0745">Spermidine biosynthesis</keyword>
<dbReference type="GO" id="GO:0005829">
    <property type="term" value="C:cytosol"/>
    <property type="evidence" value="ECO:0007669"/>
    <property type="project" value="TreeGrafter"/>
</dbReference>
<reference evidence="11" key="1">
    <citation type="submission" date="2024-05" db="EMBL/GenBank/DDBJ databases">
        <authorList>
            <person name="Yang L."/>
            <person name="Pan L."/>
        </authorList>
    </citation>
    <scope>NUCLEOTIDE SEQUENCE</scope>
    <source>
        <strain evidence="11">FCG-7</strain>
    </source>
</reference>
<dbReference type="InterPro" id="IPR003826">
    <property type="entry name" value="AdoMetDC_fam_prok"/>
</dbReference>
<organism evidence="11">
    <name type="scientific">Chitinibacter mangrovi</name>
    <dbReference type="NCBI Taxonomy" id="3153927"/>
    <lineage>
        <taxon>Bacteria</taxon>
        <taxon>Pseudomonadati</taxon>
        <taxon>Pseudomonadota</taxon>
        <taxon>Betaproteobacteria</taxon>
        <taxon>Neisseriales</taxon>
        <taxon>Chitinibacteraceae</taxon>
        <taxon>Chitinibacter</taxon>
    </lineage>
</organism>
<dbReference type="Pfam" id="PF02675">
    <property type="entry name" value="AdoMet_dc"/>
    <property type="match status" value="1"/>
</dbReference>
<dbReference type="Gene3D" id="3.30.360.110">
    <property type="entry name" value="S-adenosylmethionine decarboxylase domain"/>
    <property type="match status" value="1"/>
</dbReference>
<keyword evidence="9 10" id="KW-0670">Pyruvate</keyword>
<dbReference type="GO" id="GO:0008295">
    <property type="term" value="P:spermidine biosynthetic process"/>
    <property type="evidence" value="ECO:0007669"/>
    <property type="project" value="UniProtKB-UniRule"/>
</dbReference>
<dbReference type="SUPFAM" id="SSF56276">
    <property type="entry name" value="S-adenosylmethionine decarboxylase"/>
    <property type="match status" value="1"/>
</dbReference>
<dbReference type="GO" id="GO:0004014">
    <property type="term" value="F:adenosylmethionine decarboxylase activity"/>
    <property type="evidence" value="ECO:0007669"/>
    <property type="project" value="UniProtKB-UniRule"/>
</dbReference>
<dbReference type="InterPro" id="IPR017716">
    <property type="entry name" value="S-AdoMet_deCOase_pro-enz"/>
</dbReference>
<evidence type="ECO:0000256" key="8">
    <source>
        <dbReference type="ARBA" id="ARBA00023270"/>
    </source>
</evidence>
<comment type="catalytic activity">
    <reaction evidence="10">
        <text>S-adenosyl-L-methionine + H(+) = S-adenosyl 3-(methylsulfanyl)propylamine + CO2</text>
        <dbReference type="Rhea" id="RHEA:15981"/>
        <dbReference type="ChEBI" id="CHEBI:15378"/>
        <dbReference type="ChEBI" id="CHEBI:16526"/>
        <dbReference type="ChEBI" id="CHEBI:57443"/>
        <dbReference type="ChEBI" id="CHEBI:59789"/>
        <dbReference type="EC" id="4.1.1.50"/>
    </reaction>
</comment>
<keyword evidence="5 10" id="KW-0620">Polyamine biosynthesis</keyword>
<evidence type="ECO:0000256" key="5">
    <source>
        <dbReference type="ARBA" id="ARBA00023115"/>
    </source>
</evidence>
<dbReference type="InterPro" id="IPR016067">
    <property type="entry name" value="S-AdoMet_deCO2ase_core"/>
</dbReference>
<evidence type="ECO:0000256" key="9">
    <source>
        <dbReference type="ARBA" id="ARBA00023317"/>
    </source>
</evidence>
<dbReference type="HAMAP" id="MF_00464">
    <property type="entry name" value="AdoMetDC_1"/>
    <property type="match status" value="1"/>
</dbReference>
<dbReference type="RefSeq" id="WP_348945789.1">
    <property type="nucleotide sequence ID" value="NZ_CP157355.1"/>
</dbReference>
<keyword evidence="3 10" id="KW-0068">Autocatalytic cleavage</keyword>
<feature type="active site" description="Schiff-base intermediate with substrate; via pyruvic acid" evidence="10">
    <location>
        <position position="90"/>
    </location>
</feature>
<dbReference type="PANTHER" id="PTHR33866">
    <property type="entry name" value="S-ADENOSYLMETHIONINE DECARBOXYLASE PROENZYME"/>
    <property type="match status" value="1"/>
</dbReference>
<evidence type="ECO:0000256" key="1">
    <source>
        <dbReference type="ARBA" id="ARBA00022691"/>
    </source>
</evidence>
<gene>
    <name evidence="11" type="primary">speD</name>
    <name evidence="10" type="synonym">speH</name>
    <name evidence="11" type="ORF">ABHF33_04255</name>
</gene>
<proteinExistence type="inferred from homology"/>